<accession>A0A1H9U2C9</accession>
<evidence type="ECO:0000313" key="2">
    <source>
        <dbReference type="Proteomes" id="UP000198948"/>
    </source>
</evidence>
<dbReference type="Proteomes" id="UP000198948">
    <property type="component" value="Unassembled WGS sequence"/>
</dbReference>
<keyword evidence="2" id="KW-1185">Reference proteome</keyword>
<dbReference type="STRING" id="142588.SAMN04488559_12038"/>
<name>A0A1H9U2C9_9LACT</name>
<reference evidence="1 2" key="1">
    <citation type="submission" date="2016-10" db="EMBL/GenBank/DDBJ databases">
        <authorList>
            <person name="de Groot N.N."/>
        </authorList>
    </citation>
    <scope>NUCLEOTIDE SEQUENCE [LARGE SCALE GENOMIC DNA]</scope>
    <source>
        <strain evidence="1 2">DSM 13760</strain>
    </source>
</reference>
<dbReference type="OrthoDB" id="2339832at2"/>
<organism evidence="1 2">
    <name type="scientific">Isobaculum melis</name>
    <dbReference type="NCBI Taxonomy" id="142588"/>
    <lineage>
        <taxon>Bacteria</taxon>
        <taxon>Bacillati</taxon>
        <taxon>Bacillota</taxon>
        <taxon>Bacilli</taxon>
        <taxon>Lactobacillales</taxon>
        <taxon>Carnobacteriaceae</taxon>
        <taxon>Isobaculum</taxon>
    </lineage>
</organism>
<dbReference type="RefSeq" id="WP_092653689.1">
    <property type="nucleotide sequence ID" value="NZ_FOHA01000020.1"/>
</dbReference>
<dbReference type="EMBL" id="FOHA01000020">
    <property type="protein sequence ID" value="SES03655.1"/>
    <property type="molecule type" value="Genomic_DNA"/>
</dbReference>
<gene>
    <name evidence="1" type="ORF">SAMN04488559_12038</name>
</gene>
<sequence length="103" mass="12125">MKYDELELMELFLSEGKSLTDNYGDGQYIYRFSKKNMQLILFIYSYEKQINIFLQENNRDIFSVGLNNITQLKKEDMYLKILREDIEVAKICFGTAISVSVEA</sequence>
<evidence type="ECO:0000313" key="1">
    <source>
        <dbReference type="EMBL" id="SES03655.1"/>
    </source>
</evidence>
<protein>
    <submittedName>
        <fullName evidence="1">Uncharacterized protein</fullName>
    </submittedName>
</protein>
<dbReference type="AlphaFoldDB" id="A0A1H9U2C9"/>
<proteinExistence type="predicted"/>